<keyword evidence="1" id="KW-0812">Transmembrane</keyword>
<dbReference type="InterPro" id="IPR051705">
    <property type="entry name" value="Gsp_Synthetase/Amidase"/>
</dbReference>
<dbReference type="PROSITE" id="PS50911">
    <property type="entry name" value="CHAP"/>
    <property type="match status" value="1"/>
</dbReference>
<dbReference type="PANTHER" id="PTHR30094">
    <property type="entry name" value="BIFUNCTIONAL GLUTATHIONYLSPERMIDINE SYNTHETASE/AMIDASE-RELATED"/>
    <property type="match status" value="1"/>
</dbReference>
<dbReference type="SUPFAM" id="SSF54001">
    <property type="entry name" value="Cysteine proteinases"/>
    <property type="match status" value="1"/>
</dbReference>
<dbReference type="GO" id="GO:0016874">
    <property type="term" value="F:ligase activity"/>
    <property type="evidence" value="ECO:0007669"/>
    <property type="project" value="TreeGrafter"/>
</dbReference>
<proteinExistence type="predicted"/>
<accession>A0AAX2J7U8</accession>
<name>A0AAX2J7U8_9FUSO</name>
<reference evidence="3 4" key="1">
    <citation type="submission" date="2018-06" db="EMBL/GenBank/DDBJ databases">
        <authorList>
            <consortium name="Pathogen Informatics"/>
            <person name="Doyle S."/>
        </authorList>
    </citation>
    <scope>NUCLEOTIDE SEQUENCE [LARGE SCALE GENOMIC DNA]</scope>
    <source>
        <strain evidence="3 4">NCTC12112</strain>
    </source>
</reference>
<feature type="transmembrane region" description="Helical" evidence="1">
    <location>
        <begin position="14"/>
        <end position="31"/>
    </location>
</feature>
<evidence type="ECO:0000256" key="1">
    <source>
        <dbReference type="SAM" id="Phobius"/>
    </source>
</evidence>
<dbReference type="PANTHER" id="PTHR30094:SF0">
    <property type="entry name" value="BIFUNCTIONAL GLUTATHIONYLSPERMIDINE SYNTHETASE_AMIDASE-RELATED"/>
    <property type="match status" value="1"/>
</dbReference>
<dbReference type="RefSeq" id="WP_005978123.1">
    <property type="nucleotide sequence ID" value="NZ_CABKNW010000003.1"/>
</dbReference>
<dbReference type="GeneID" id="78455180"/>
<protein>
    <submittedName>
        <fullName evidence="3">Bifunctional glutathionylspermidine amidase/glutathionylspermidine synthetase</fullName>
    </submittedName>
</protein>
<dbReference type="InterPro" id="IPR038765">
    <property type="entry name" value="Papain-like_cys_pep_sf"/>
</dbReference>
<evidence type="ECO:0000313" key="3">
    <source>
        <dbReference type="EMBL" id="SQJ00252.1"/>
    </source>
</evidence>
<dbReference type="Pfam" id="PF05257">
    <property type="entry name" value="CHAP"/>
    <property type="match status" value="1"/>
</dbReference>
<gene>
    <name evidence="3" type="ORF">NCTC12112_00590</name>
</gene>
<evidence type="ECO:0000259" key="2">
    <source>
        <dbReference type="PROSITE" id="PS50911"/>
    </source>
</evidence>
<dbReference type="Proteomes" id="UP000249008">
    <property type="component" value="Chromosome 1"/>
</dbReference>
<keyword evidence="1" id="KW-1133">Transmembrane helix</keyword>
<sequence length="198" mass="23255">MASSIFRKKKKRSTLPKIILIIIIGIVFFKMKIDKEVGKELDSFNNVKVYFNGFPTKSFGRNLSEDGYNIGMKYQCVEFIKRYYFEYYNHKMPATYGNAKDFYNKELKDGEINIKRGLLQFSNPSFKKPSVGDIIIFKPYILNPYGHVAIISNVEDDNIEIVQQNVWKKTREKFKLTYENNKWSINSKRVIGRLSLSE</sequence>
<keyword evidence="1" id="KW-0472">Membrane</keyword>
<dbReference type="KEGG" id="ful:C4N20_10180"/>
<organism evidence="3 4">
    <name type="scientific">Fusobacterium ulcerans</name>
    <dbReference type="NCBI Taxonomy" id="861"/>
    <lineage>
        <taxon>Bacteria</taxon>
        <taxon>Fusobacteriati</taxon>
        <taxon>Fusobacteriota</taxon>
        <taxon>Fusobacteriia</taxon>
        <taxon>Fusobacteriales</taxon>
        <taxon>Fusobacteriaceae</taxon>
        <taxon>Fusobacterium</taxon>
    </lineage>
</organism>
<evidence type="ECO:0000313" key="4">
    <source>
        <dbReference type="Proteomes" id="UP000249008"/>
    </source>
</evidence>
<dbReference type="InterPro" id="IPR007921">
    <property type="entry name" value="CHAP_dom"/>
</dbReference>
<dbReference type="Gene3D" id="3.90.1720.10">
    <property type="entry name" value="endopeptidase domain like (from Nostoc punctiforme)"/>
    <property type="match status" value="1"/>
</dbReference>
<dbReference type="EMBL" id="LS483487">
    <property type="protein sequence ID" value="SQJ00252.1"/>
    <property type="molecule type" value="Genomic_DNA"/>
</dbReference>
<feature type="domain" description="Peptidase C51" evidence="2">
    <location>
        <begin position="51"/>
        <end position="186"/>
    </location>
</feature>
<dbReference type="AlphaFoldDB" id="A0AAX2J7U8"/>